<dbReference type="EMBL" id="KV453912">
    <property type="protein sequence ID" value="ODV79284.1"/>
    <property type="molecule type" value="Genomic_DNA"/>
</dbReference>
<name>A0A1E4SIF5_9ASCO</name>
<accession>A0A1E4SIF5</accession>
<keyword evidence="3" id="KW-1185">Reference proteome</keyword>
<reference evidence="3" key="1">
    <citation type="submission" date="2016-05" db="EMBL/GenBank/DDBJ databases">
        <title>Comparative genomics of biotechnologically important yeasts.</title>
        <authorList>
            <consortium name="DOE Joint Genome Institute"/>
            <person name="Riley R."/>
            <person name="Haridas S."/>
            <person name="Wolfe K.H."/>
            <person name="Lopes M.R."/>
            <person name="Hittinger C.T."/>
            <person name="Goker M."/>
            <person name="Salamov A."/>
            <person name="Wisecaver J."/>
            <person name="Long T.M."/>
            <person name="Aerts A.L."/>
            <person name="Barry K."/>
            <person name="Choi C."/>
            <person name="Clum A."/>
            <person name="Coughlan A.Y."/>
            <person name="Deshpande S."/>
            <person name="Douglass A.P."/>
            <person name="Hanson S.J."/>
            <person name="Klenk H.-P."/>
            <person name="Labutti K."/>
            <person name="Lapidus A."/>
            <person name="Lindquist E."/>
            <person name="Lipzen A."/>
            <person name="Meier-Kolthoff J.P."/>
            <person name="Ohm R.A."/>
            <person name="Otillar R.P."/>
            <person name="Pangilinan J."/>
            <person name="Peng Y."/>
            <person name="Rokas A."/>
            <person name="Rosa C.A."/>
            <person name="Scheuner C."/>
            <person name="Sibirny A.A."/>
            <person name="Slot J.C."/>
            <person name="Stielow J.B."/>
            <person name="Sun H."/>
            <person name="Kurtzman C.P."/>
            <person name="Blackwell M."/>
            <person name="Grigoriev I.V."/>
            <person name="Jeffries T.W."/>
        </authorList>
    </citation>
    <scope>NUCLEOTIDE SEQUENCE [LARGE SCALE GENOMIC DNA]</scope>
    <source>
        <strain evidence="3">NRRL Y-17324</strain>
    </source>
</reference>
<evidence type="ECO:0000313" key="2">
    <source>
        <dbReference type="EMBL" id="ODV79284.1"/>
    </source>
</evidence>
<dbReference type="AlphaFoldDB" id="A0A1E4SIF5"/>
<evidence type="ECO:0000313" key="3">
    <source>
        <dbReference type="Proteomes" id="UP000094285"/>
    </source>
</evidence>
<dbReference type="Proteomes" id="UP000094285">
    <property type="component" value="Unassembled WGS sequence"/>
</dbReference>
<organism evidence="2 3">
    <name type="scientific">Suhomyces tanzawaensis NRRL Y-17324</name>
    <dbReference type="NCBI Taxonomy" id="984487"/>
    <lineage>
        <taxon>Eukaryota</taxon>
        <taxon>Fungi</taxon>
        <taxon>Dikarya</taxon>
        <taxon>Ascomycota</taxon>
        <taxon>Saccharomycotina</taxon>
        <taxon>Pichiomycetes</taxon>
        <taxon>Debaryomycetaceae</taxon>
        <taxon>Suhomyces</taxon>
    </lineage>
</organism>
<feature type="region of interest" description="Disordered" evidence="1">
    <location>
        <begin position="1"/>
        <end position="25"/>
    </location>
</feature>
<sequence length="146" mass="15611">MAPLLPTPSLPNNQRARLPTRGPHPINSVLGSPCQSEPHLPLRNMGVEGLVMMGASGTTRAGWQGSPLAQLASAGPSLVVALAQCQWWLVVNGCQTLSAATARVWRQAATNGCHSRGWGRWPIIADTLHRHAAIFTRTPASRLERG</sequence>
<dbReference type="RefSeq" id="XP_020064406.1">
    <property type="nucleotide sequence ID" value="XM_020207709.1"/>
</dbReference>
<protein>
    <submittedName>
        <fullName evidence="2">Uncharacterized protein</fullName>
    </submittedName>
</protein>
<dbReference type="GeneID" id="30981846"/>
<evidence type="ECO:0000256" key="1">
    <source>
        <dbReference type="SAM" id="MobiDB-lite"/>
    </source>
</evidence>
<gene>
    <name evidence="2" type="ORF">CANTADRAFT_26260</name>
</gene>
<proteinExistence type="predicted"/>